<dbReference type="InterPro" id="IPR050281">
    <property type="entry name" value="Flavin_monoamine_oxidase"/>
</dbReference>
<evidence type="ECO:0000313" key="3">
    <source>
        <dbReference type="Proteomes" id="UP000315759"/>
    </source>
</evidence>
<protein>
    <submittedName>
        <fullName evidence="2">FAD-dependent oxidoreductase</fullName>
    </submittedName>
</protein>
<organism evidence="2 3">
    <name type="scientific">Mycolicibacterium hodleri</name>
    <dbReference type="NCBI Taxonomy" id="49897"/>
    <lineage>
        <taxon>Bacteria</taxon>
        <taxon>Bacillati</taxon>
        <taxon>Actinomycetota</taxon>
        <taxon>Actinomycetes</taxon>
        <taxon>Mycobacteriales</taxon>
        <taxon>Mycobacteriaceae</taxon>
        <taxon>Mycolicibacterium</taxon>
    </lineage>
</organism>
<sequence length="449" mass="47772">MYQVVTEPAGDYDVAVLGGGFAGAAASRRLTQAGLRVIVVEARDRLAGRMWSQPDFHDGHVVEWGGAFMIDRDTYPLTWREIDDAQLPLAWGSTEPTQLIWLSEGERRTGPIPVPLDELASLERLLVRLNELASRVDATRPAEEQDLSELDVPWPKLLEGLDLGPHTRDLWRSHIATLAGDSWDVPSALPLLYSIARAGSVAGASFFAAPYDTPMARTLGPQLAEGTASLYDAVMSTSTADVLLGASIEAVDDGPSVVTVSTTAGTVTARAAVCALPIGVLSAVRFTPELAPELQALAAEGVAGQAEKVTVFVSQCPEPFYGHGITPDGGFATASTTWHDGDRAIVVGFTAEPGALDLNDADAVEASLRHYVPGIVVEKVAWHDWSNDPFARGTWSYVRPGQTPLRPAARQPRGRLAFAGSDFDARLGVEGALYTAGLAAEEVLALLAE</sequence>
<keyword evidence="3" id="KW-1185">Reference proteome</keyword>
<dbReference type="PANTHER" id="PTHR10742">
    <property type="entry name" value="FLAVIN MONOAMINE OXIDASE"/>
    <property type="match status" value="1"/>
</dbReference>
<proteinExistence type="predicted"/>
<dbReference type="RefSeq" id="WP_142554586.1">
    <property type="nucleotide sequence ID" value="NZ_VIFX01000037.1"/>
</dbReference>
<feature type="domain" description="Amine oxidase" evidence="1">
    <location>
        <begin position="21"/>
        <end position="444"/>
    </location>
</feature>
<comment type="caution">
    <text evidence="2">The sequence shown here is derived from an EMBL/GenBank/DDBJ whole genome shotgun (WGS) entry which is preliminary data.</text>
</comment>
<evidence type="ECO:0000313" key="2">
    <source>
        <dbReference type="EMBL" id="TQR83897.1"/>
    </source>
</evidence>
<dbReference type="AlphaFoldDB" id="A0A544VV77"/>
<dbReference type="Pfam" id="PF01593">
    <property type="entry name" value="Amino_oxidase"/>
    <property type="match status" value="1"/>
</dbReference>
<dbReference type="Gene3D" id="3.50.50.60">
    <property type="entry name" value="FAD/NAD(P)-binding domain"/>
    <property type="match status" value="1"/>
</dbReference>
<dbReference type="SUPFAM" id="SSF51905">
    <property type="entry name" value="FAD/NAD(P)-binding domain"/>
    <property type="match status" value="1"/>
</dbReference>
<dbReference type="Proteomes" id="UP000315759">
    <property type="component" value="Unassembled WGS sequence"/>
</dbReference>
<reference evidence="2 3" key="1">
    <citation type="submission" date="2018-10" db="EMBL/GenBank/DDBJ databases">
        <title>Draft genome of Mycobacterium hodleri strain B.</title>
        <authorList>
            <person name="Amande T.J."/>
            <person name="Mcgenity T.J."/>
        </authorList>
    </citation>
    <scope>NUCLEOTIDE SEQUENCE [LARGE SCALE GENOMIC DNA]</scope>
    <source>
        <strain evidence="2 3">B</strain>
    </source>
</reference>
<dbReference type="InterPro" id="IPR002937">
    <property type="entry name" value="Amino_oxidase"/>
</dbReference>
<gene>
    <name evidence="2" type="ORF">D8S82_24465</name>
</gene>
<dbReference type="GO" id="GO:0016491">
    <property type="term" value="F:oxidoreductase activity"/>
    <property type="evidence" value="ECO:0007669"/>
    <property type="project" value="InterPro"/>
</dbReference>
<evidence type="ECO:0000259" key="1">
    <source>
        <dbReference type="Pfam" id="PF01593"/>
    </source>
</evidence>
<dbReference type="InterPro" id="IPR036188">
    <property type="entry name" value="FAD/NAD-bd_sf"/>
</dbReference>
<accession>A0A544VV77</accession>
<dbReference type="EMBL" id="VIFX01000037">
    <property type="protein sequence ID" value="TQR83897.1"/>
    <property type="molecule type" value="Genomic_DNA"/>
</dbReference>
<name>A0A544VV77_9MYCO</name>
<dbReference type="PANTHER" id="PTHR10742:SF410">
    <property type="entry name" value="LYSINE-SPECIFIC HISTONE DEMETHYLASE 2"/>
    <property type="match status" value="1"/>
</dbReference>